<dbReference type="InterPro" id="IPR027463">
    <property type="entry name" value="AcrB_DN_DC_subdom"/>
</dbReference>
<dbReference type="Gene3D" id="3.30.2090.10">
    <property type="entry name" value="Multidrug efflux transporter AcrB TolC docking domain, DN and DC subdomains"/>
    <property type="match status" value="1"/>
</dbReference>
<comment type="caution">
    <text evidence="1">The sequence shown here is derived from an EMBL/GenBank/DDBJ whole genome shotgun (WGS) entry which is preliminary data.</text>
</comment>
<keyword evidence="2" id="KW-1185">Reference proteome</keyword>
<accession>A0ABT8QV84</accession>
<reference evidence="1" key="1">
    <citation type="submission" date="2022-05" db="EMBL/GenBank/DDBJ databases">
        <title>Expanded diversity of anoxic marine methylotrophy in a Black Sea sulfate reducing microorganism.</title>
        <authorList>
            <person name="Fischer P.Q."/>
            <person name="Stams A.J.M."/>
            <person name="Villanueva L."/>
            <person name="Sousa D.Z."/>
        </authorList>
    </citation>
    <scope>NUCLEOTIDE SEQUENCE</scope>
    <source>
        <strain evidence="1">P130</strain>
    </source>
</reference>
<organism evidence="1 2">
    <name type="scientific">Desulfosporosinus nitroreducens</name>
    <dbReference type="NCBI Taxonomy" id="2018668"/>
    <lineage>
        <taxon>Bacteria</taxon>
        <taxon>Bacillati</taxon>
        <taxon>Bacillota</taxon>
        <taxon>Clostridia</taxon>
        <taxon>Eubacteriales</taxon>
        <taxon>Desulfitobacteriaceae</taxon>
        <taxon>Desulfosporosinus</taxon>
    </lineage>
</organism>
<evidence type="ECO:0000313" key="1">
    <source>
        <dbReference type="EMBL" id="MDO0825264.1"/>
    </source>
</evidence>
<evidence type="ECO:0000313" key="2">
    <source>
        <dbReference type="Proteomes" id="UP001176021"/>
    </source>
</evidence>
<dbReference type="PANTHER" id="PTHR32063:SF0">
    <property type="entry name" value="SWARMING MOTILITY PROTEIN SWRC"/>
    <property type="match status" value="1"/>
</dbReference>
<dbReference type="SUPFAM" id="SSF82714">
    <property type="entry name" value="Multidrug efflux transporter AcrB TolC docking domain, DN and DC subdomains"/>
    <property type="match status" value="1"/>
</dbReference>
<dbReference type="InterPro" id="IPR001036">
    <property type="entry name" value="Acrflvin-R"/>
</dbReference>
<dbReference type="EMBL" id="JAMJEV010000023">
    <property type="protein sequence ID" value="MDO0825264.1"/>
    <property type="molecule type" value="Genomic_DNA"/>
</dbReference>
<dbReference type="Proteomes" id="UP001176021">
    <property type="component" value="Unassembled WGS sequence"/>
</dbReference>
<proteinExistence type="predicted"/>
<dbReference type="Gene3D" id="3.30.70.1440">
    <property type="entry name" value="Multidrug efflux transporter AcrB pore domain"/>
    <property type="match status" value="1"/>
</dbReference>
<protein>
    <submittedName>
        <fullName evidence="1">Efflux RND transporter permease subunit</fullName>
    </submittedName>
</protein>
<gene>
    <name evidence="1" type="ORF">M8H41_20755</name>
</gene>
<sequence length="125" mass="13097">MIGQYFNVAESDSGGGSSKPVSISIKGSDQATLETLSKQVENVIKTVPGVTDISNTADAKSSELRVTMDNLAAVQAGVSTSDVGSTIRMALQGANAGVYRTNDSENDITLKFMDGQIKMPKILNP</sequence>
<name>A0ABT8QV84_9FIRM</name>
<dbReference type="PANTHER" id="PTHR32063">
    <property type="match status" value="1"/>
</dbReference>
<dbReference type="Pfam" id="PF00873">
    <property type="entry name" value="ACR_tran"/>
    <property type="match status" value="1"/>
</dbReference>